<organism evidence="1 2">
    <name type="scientific">Trichinella patagoniensis</name>
    <dbReference type="NCBI Taxonomy" id="990121"/>
    <lineage>
        <taxon>Eukaryota</taxon>
        <taxon>Metazoa</taxon>
        <taxon>Ecdysozoa</taxon>
        <taxon>Nematoda</taxon>
        <taxon>Enoplea</taxon>
        <taxon>Dorylaimia</taxon>
        <taxon>Trichinellida</taxon>
        <taxon>Trichinellidae</taxon>
        <taxon>Trichinella</taxon>
    </lineage>
</organism>
<evidence type="ECO:0000313" key="2">
    <source>
        <dbReference type="Proteomes" id="UP000054783"/>
    </source>
</evidence>
<reference evidence="1 2" key="1">
    <citation type="submission" date="2015-01" db="EMBL/GenBank/DDBJ databases">
        <title>Evolution of Trichinella species and genotypes.</title>
        <authorList>
            <person name="Korhonen P.K."/>
            <person name="Edoardo P."/>
            <person name="Giuseppe L.R."/>
            <person name="Gasser R.B."/>
        </authorList>
    </citation>
    <scope>NUCLEOTIDE SEQUENCE [LARGE SCALE GENOMIC DNA]</scope>
    <source>
        <strain evidence="1">ISS2496</strain>
    </source>
</reference>
<proteinExistence type="predicted"/>
<comment type="caution">
    <text evidence="1">The sequence shown here is derived from an EMBL/GenBank/DDBJ whole genome shotgun (WGS) entry which is preliminary data.</text>
</comment>
<keyword evidence="2" id="KW-1185">Reference proteome</keyword>
<dbReference type="AlphaFoldDB" id="A0A0V1A9H8"/>
<protein>
    <submittedName>
        <fullName evidence="1">Uncharacterized protein</fullName>
    </submittedName>
</protein>
<sequence>MCEEEFQNLHDLNTARSITGTSFFKNIKRYTITISTYTKSNAHRKHYFSGVDVLETIEGCNIGKNKDNTKCYKTGILSLKMNTKRKLIYLKSLEFPAKRQHCGWHFRYRHPDIAGNCLAHVFTDITNPLKMKKDCGNGLFLIRHLVSCLKEEEDENLAKMASLFIDRIHPMQGEETRRECTKSEFSPCHSKPLKKLAIDLQSHFRLRFTPQSRYAETTPHLKNMKKNTSND</sequence>
<dbReference type="Proteomes" id="UP000054783">
    <property type="component" value="Unassembled WGS sequence"/>
</dbReference>
<evidence type="ECO:0000313" key="1">
    <source>
        <dbReference type="EMBL" id="KRY21503.1"/>
    </source>
</evidence>
<gene>
    <name evidence="1" type="ORF">T12_10899</name>
</gene>
<dbReference type="EMBL" id="JYDQ01000016">
    <property type="protein sequence ID" value="KRY21503.1"/>
    <property type="molecule type" value="Genomic_DNA"/>
</dbReference>
<accession>A0A0V1A9H8</accession>
<name>A0A0V1A9H8_9BILA</name>